<dbReference type="InterPro" id="IPR050738">
    <property type="entry name" value="Sulfatase"/>
</dbReference>
<dbReference type="PROSITE" id="PS51257">
    <property type="entry name" value="PROKAR_LIPOPROTEIN"/>
    <property type="match status" value="1"/>
</dbReference>
<dbReference type="PANTHER" id="PTHR42693:SF53">
    <property type="entry name" value="ENDO-4-O-SULFATASE"/>
    <property type="match status" value="1"/>
</dbReference>
<keyword evidence="5" id="KW-1185">Reference proteome</keyword>
<sequence length="588" mass="65775">MRPLNTLCALLAGISCHVAPSVAEDRPNVILIVTDDQGYGDLACHGNPSLRTPNLDRLRSESVSLTNFHVDPYCTPTRAALMTGRYCTKVGAWTVTRGRQLLDPGERIMPEYFASAGYRTGMFGKWHLGDPYPYAPRFRGFEETVRHKAGGVDELGNPPENSFIDDSYFRNGRAEKFKGYCTDVFFREALRFIGTDDSRPFFVYLATNAMHSPFGVPERYRRRFDEQGHPENRAKFYGMIENFDDNLGLLMRELKERKLEDNTILIFMSDNGTSAGSDGKPGSADGFNSGMRGKKGSVYDGGHRVPCFVRWPAEIAGGREFSGLTTHRDWLPTLIEACNLNAGPVRFDGRSMAAPLRGESSTWPDRMLVVEHQDGMLESALPNGSVSHPFAVLSERWRLVNGKLYDATKDPGQTNDVAKAHPAVVNAHLQAYRDYWEEIGSAKERYSRLQLGHPTENPTEFTARDWFPTEGKVFWATSQTSDDALFPNGYWPVHVREAGTYRFELRRYPEGVTQPIGASRARISIGEKSATADTRPEAETVAFELLLPQGPAMLRTWLTDAASGRERGAYFIKVLRQTGSGPQPERSD</sequence>
<dbReference type="Gene3D" id="3.40.720.10">
    <property type="entry name" value="Alkaline Phosphatase, subunit A"/>
    <property type="match status" value="1"/>
</dbReference>
<gene>
    <name evidence="4" type="ORF">HAHE_01220</name>
</gene>
<protein>
    <submittedName>
        <fullName evidence="4">N-acetylgalactosamine-6-sulfatase</fullName>
    </submittedName>
</protein>
<dbReference type="SUPFAM" id="SSF53649">
    <property type="entry name" value="Alkaline phosphatase-like"/>
    <property type="match status" value="1"/>
</dbReference>
<evidence type="ECO:0000259" key="3">
    <source>
        <dbReference type="Pfam" id="PF00884"/>
    </source>
</evidence>
<dbReference type="RefSeq" id="WP_338687625.1">
    <property type="nucleotide sequence ID" value="NZ_AP024702.1"/>
</dbReference>
<evidence type="ECO:0000313" key="5">
    <source>
        <dbReference type="Proteomes" id="UP001374893"/>
    </source>
</evidence>
<reference evidence="4 5" key="1">
    <citation type="submission" date="2021-06" db="EMBL/GenBank/DDBJ databases">
        <title>Complete genome of Haloferula helveola possessing various polysaccharide degrading enzymes.</title>
        <authorList>
            <person name="Takami H."/>
            <person name="Huang C."/>
            <person name="Hamasaki K."/>
        </authorList>
    </citation>
    <scope>NUCLEOTIDE SEQUENCE [LARGE SCALE GENOMIC DNA]</scope>
    <source>
        <strain evidence="4 5">CN-1</strain>
    </source>
</reference>
<evidence type="ECO:0000313" key="4">
    <source>
        <dbReference type="EMBL" id="BCX46214.1"/>
    </source>
</evidence>
<dbReference type="CDD" id="cd16146">
    <property type="entry name" value="ARS_like"/>
    <property type="match status" value="1"/>
</dbReference>
<organism evidence="4 5">
    <name type="scientific">Haloferula helveola</name>
    <dbReference type="NCBI Taxonomy" id="490095"/>
    <lineage>
        <taxon>Bacteria</taxon>
        <taxon>Pseudomonadati</taxon>
        <taxon>Verrucomicrobiota</taxon>
        <taxon>Verrucomicrobiia</taxon>
        <taxon>Verrucomicrobiales</taxon>
        <taxon>Verrucomicrobiaceae</taxon>
        <taxon>Haloferula</taxon>
    </lineage>
</organism>
<dbReference type="Gene3D" id="3.30.1120.10">
    <property type="match status" value="1"/>
</dbReference>
<dbReference type="InterPro" id="IPR017850">
    <property type="entry name" value="Alkaline_phosphatase_core_sf"/>
</dbReference>
<dbReference type="EMBL" id="AP024702">
    <property type="protein sequence ID" value="BCX46214.1"/>
    <property type="molecule type" value="Genomic_DNA"/>
</dbReference>
<dbReference type="PANTHER" id="PTHR42693">
    <property type="entry name" value="ARYLSULFATASE FAMILY MEMBER"/>
    <property type="match status" value="1"/>
</dbReference>
<name>A0ABN6H0F0_9BACT</name>
<evidence type="ECO:0000256" key="1">
    <source>
        <dbReference type="ARBA" id="ARBA00008779"/>
    </source>
</evidence>
<accession>A0ABN6H0F0</accession>
<proteinExistence type="inferred from homology"/>
<dbReference type="Pfam" id="PF00884">
    <property type="entry name" value="Sulfatase"/>
    <property type="match status" value="1"/>
</dbReference>
<evidence type="ECO:0000256" key="2">
    <source>
        <dbReference type="ARBA" id="ARBA00022801"/>
    </source>
</evidence>
<dbReference type="InterPro" id="IPR000917">
    <property type="entry name" value="Sulfatase_N"/>
</dbReference>
<keyword evidence="2" id="KW-0378">Hydrolase</keyword>
<comment type="similarity">
    <text evidence="1">Belongs to the sulfatase family.</text>
</comment>
<feature type="domain" description="Sulfatase N-terminal" evidence="3">
    <location>
        <begin position="27"/>
        <end position="337"/>
    </location>
</feature>
<dbReference type="Proteomes" id="UP001374893">
    <property type="component" value="Chromosome"/>
</dbReference>